<keyword evidence="1" id="KW-0812">Transmembrane</keyword>
<dbReference type="EMBL" id="BAAACG010000008">
    <property type="protein sequence ID" value="GAA0737391.1"/>
    <property type="molecule type" value="Genomic_DNA"/>
</dbReference>
<gene>
    <name evidence="2" type="ORF">GCM10008906_13480</name>
</gene>
<organism evidence="2 3">
    <name type="scientific">Clostridium oceanicum</name>
    <dbReference type="NCBI Taxonomy" id="1543"/>
    <lineage>
        <taxon>Bacteria</taxon>
        <taxon>Bacillati</taxon>
        <taxon>Bacillota</taxon>
        <taxon>Clostridia</taxon>
        <taxon>Eubacteriales</taxon>
        <taxon>Clostridiaceae</taxon>
        <taxon>Clostridium</taxon>
    </lineage>
</organism>
<evidence type="ECO:0000256" key="1">
    <source>
        <dbReference type="SAM" id="Phobius"/>
    </source>
</evidence>
<keyword evidence="1" id="KW-0472">Membrane</keyword>
<evidence type="ECO:0000313" key="3">
    <source>
        <dbReference type="Proteomes" id="UP001501510"/>
    </source>
</evidence>
<reference evidence="3" key="1">
    <citation type="journal article" date="2019" name="Int. J. Syst. Evol. Microbiol.">
        <title>The Global Catalogue of Microorganisms (GCM) 10K type strain sequencing project: providing services to taxonomists for standard genome sequencing and annotation.</title>
        <authorList>
            <consortium name="The Broad Institute Genomics Platform"/>
            <consortium name="The Broad Institute Genome Sequencing Center for Infectious Disease"/>
            <person name="Wu L."/>
            <person name="Ma J."/>
        </authorList>
    </citation>
    <scope>NUCLEOTIDE SEQUENCE [LARGE SCALE GENOMIC DNA]</scope>
    <source>
        <strain evidence="3">JCM 1407</strain>
    </source>
</reference>
<feature type="transmembrane region" description="Helical" evidence="1">
    <location>
        <begin position="228"/>
        <end position="247"/>
    </location>
</feature>
<feature type="transmembrane region" description="Helical" evidence="1">
    <location>
        <begin position="20"/>
        <end position="39"/>
    </location>
</feature>
<feature type="transmembrane region" description="Helical" evidence="1">
    <location>
        <begin position="59"/>
        <end position="76"/>
    </location>
</feature>
<proteinExistence type="predicted"/>
<name>A0ABP3UKW0_9CLOT</name>
<dbReference type="PANTHER" id="PTHR37305">
    <property type="entry name" value="INTEGRAL MEMBRANE PROTEIN-RELATED"/>
    <property type="match status" value="1"/>
</dbReference>
<protein>
    <submittedName>
        <fullName evidence="2">ABC transporter permease</fullName>
    </submittedName>
</protein>
<dbReference type="Pfam" id="PF12730">
    <property type="entry name" value="ABC2_membrane_4"/>
    <property type="match status" value="1"/>
</dbReference>
<feature type="transmembrane region" description="Helical" evidence="1">
    <location>
        <begin position="173"/>
        <end position="193"/>
    </location>
</feature>
<evidence type="ECO:0000313" key="2">
    <source>
        <dbReference type="EMBL" id="GAA0737391.1"/>
    </source>
</evidence>
<keyword evidence="3" id="KW-1185">Reference proteome</keyword>
<sequence length="253" mass="29196">MVEMFNLLKVEFHKLKTYKIFYFLILLTILQAVSMVTLSDLFRRECGQDVLVRTLLAQQGLSIIIFSGIFIGDYIVREFTSGYIKNLIIYGHKRAHIVISKFITCSLGLVIIGFTCPIIVCVRNTFINGYGTEFNLVSFLFLIRLFILMFFVYSVLAAIAVLIAFLFRNSESFVISMVFVLDFINRIINFFSIRNRSMLVSKIYSKSISSKMFEALKNKVPLTDLVSIIFYCLVIIIIFMSLSIYVFKRADIK</sequence>
<accession>A0ABP3UKW0</accession>
<feature type="transmembrane region" description="Helical" evidence="1">
    <location>
        <begin position="97"/>
        <end position="120"/>
    </location>
</feature>
<keyword evidence="1" id="KW-1133">Transmembrane helix</keyword>
<feature type="transmembrane region" description="Helical" evidence="1">
    <location>
        <begin position="140"/>
        <end position="166"/>
    </location>
</feature>
<dbReference type="PANTHER" id="PTHR37305:SF1">
    <property type="entry name" value="MEMBRANE PROTEIN"/>
    <property type="match status" value="1"/>
</dbReference>
<dbReference type="Proteomes" id="UP001501510">
    <property type="component" value="Unassembled WGS sequence"/>
</dbReference>
<comment type="caution">
    <text evidence="2">The sequence shown here is derived from an EMBL/GenBank/DDBJ whole genome shotgun (WGS) entry which is preliminary data.</text>
</comment>